<keyword evidence="1" id="KW-0812">Transmembrane</keyword>
<evidence type="ECO:0000313" key="3">
    <source>
        <dbReference type="Proteomes" id="UP000824120"/>
    </source>
</evidence>
<evidence type="ECO:0000313" key="2">
    <source>
        <dbReference type="EMBL" id="KAG5621050.1"/>
    </source>
</evidence>
<dbReference type="EMBL" id="JACXVP010000002">
    <property type="protein sequence ID" value="KAG5621050.1"/>
    <property type="molecule type" value="Genomic_DNA"/>
</dbReference>
<comment type="caution">
    <text evidence="2">The sequence shown here is derived from an EMBL/GenBank/DDBJ whole genome shotgun (WGS) entry which is preliminary data.</text>
</comment>
<evidence type="ECO:0000256" key="1">
    <source>
        <dbReference type="SAM" id="Phobius"/>
    </source>
</evidence>
<name>A0A9J6A9X9_SOLCO</name>
<accession>A0A9J6A9X9</accession>
<keyword evidence="3" id="KW-1185">Reference proteome</keyword>
<sequence length="109" mass="12576">MVIRVELKQSNIDLEINSNVIDSFEAFGKQKVVWLNSSLPSLPLFHSSQQRAIHRSFYRLLSLLNSFTSQAETWFHCAYGWIVLIVFSTSLGMTVLADNWYMKCCRAPE</sequence>
<dbReference type="AlphaFoldDB" id="A0A9J6A9X9"/>
<dbReference type="Proteomes" id="UP000824120">
    <property type="component" value="Chromosome 2"/>
</dbReference>
<protein>
    <submittedName>
        <fullName evidence="2">Uncharacterized protein</fullName>
    </submittedName>
</protein>
<gene>
    <name evidence="2" type="ORF">H5410_006268</name>
</gene>
<keyword evidence="1" id="KW-1133">Transmembrane helix</keyword>
<proteinExistence type="predicted"/>
<feature type="transmembrane region" description="Helical" evidence="1">
    <location>
        <begin position="73"/>
        <end position="96"/>
    </location>
</feature>
<reference evidence="2 3" key="1">
    <citation type="submission" date="2020-09" db="EMBL/GenBank/DDBJ databases">
        <title>De no assembly of potato wild relative species, Solanum commersonii.</title>
        <authorList>
            <person name="Cho K."/>
        </authorList>
    </citation>
    <scope>NUCLEOTIDE SEQUENCE [LARGE SCALE GENOMIC DNA]</scope>
    <source>
        <strain evidence="2">LZ3.2</strain>
        <tissue evidence="2">Leaf</tissue>
    </source>
</reference>
<keyword evidence="1" id="KW-0472">Membrane</keyword>
<organism evidence="2 3">
    <name type="scientific">Solanum commersonii</name>
    <name type="common">Commerson's wild potato</name>
    <name type="synonym">Commerson's nightshade</name>
    <dbReference type="NCBI Taxonomy" id="4109"/>
    <lineage>
        <taxon>Eukaryota</taxon>
        <taxon>Viridiplantae</taxon>
        <taxon>Streptophyta</taxon>
        <taxon>Embryophyta</taxon>
        <taxon>Tracheophyta</taxon>
        <taxon>Spermatophyta</taxon>
        <taxon>Magnoliopsida</taxon>
        <taxon>eudicotyledons</taxon>
        <taxon>Gunneridae</taxon>
        <taxon>Pentapetalae</taxon>
        <taxon>asterids</taxon>
        <taxon>lamiids</taxon>
        <taxon>Solanales</taxon>
        <taxon>Solanaceae</taxon>
        <taxon>Solanoideae</taxon>
        <taxon>Solaneae</taxon>
        <taxon>Solanum</taxon>
    </lineage>
</organism>